<evidence type="ECO:0000256" key="4">
    <source>
        <dbReference type="ARBA" id="ARBA00022679"/>
    </source>
</evidence>
<dbReference type="InterPro" id="IPR016143">
    <property type="entry name" value="Citrate_synth-like_sm_a-sub"/>
</dbReference>
<dbReference type="EMBL" id="CP007128">
    <property type="protein sequence ID" value="AHG88209.1"/>
    <property type="molecule type" value="Genomic_DNA"/>
</dbReference>
<dbReference type="InterPro" id="IPR002020">
    <property type="entry name" value="Citrate_synthase"/>
</dbReference>
<dbReference type="UniPathway" id="UPA00223"/>
<dbReference type="InterPro" id="IPR016142">
    <property type="entry name" value="Citrate_synth-like_lrg_a-sub"/>
</dbReference>
<dbReference type="HOGENOM" id="CLU_025068_1_0_0"/>
<dbReference type="InterPro" id="IPR036969">
    <property type="entry name" value="Citrate_synthase_sf"/>
</dbReference>
<accession>W0RAV6</accession>
<dbReference type="PANTHER" id="PTHR11739:SF4">
    <property type="entry name" value="CITRATE SYNTHASE, PEROXISOMAL"/>
    <property type="match status" value="1"/>
</dbReference>
<dbReference type="Gene3D" id="1.10.230.10">
    <property type="entry name" value="Cytochrome P450-Terp, domain 2"/>
    <property type="match status" value="1"/>
</dbReference>
<comment type="similarity">
    <text evidence="2">Belongs to the citrate synthase family.</text>
</comment>
<evidence type="ECO:0000313" key="5">
    <source>
        <dbReference type="EMBL" id="AHG88209.1"/>
    </source>
</evidence>
<dbReference type="EC" id="2.3.3.16" evidence="3"/>
<dbReference type="KEGG" id="gba:J421_0672"/>
<dbReference type="AlphaFoldDB" id="W0RAV6"/>
<dbReference type="GO" id="GO:0006099">
    <property type="term" value="P:tricarboxylic acid cycle"/>
    <property type="evidence" value="ECO:0007669"/>
    <property type="project" value="UniProtKB-UniPathway"/>
</dbReference>
<name>W0RAV6_9BACT</name>
<evidence type="ECO:0000256" key="3">
    <source>
        <dbReference type="ARBA" id="ARBA00012972"/>
    </source>
</evidence>
<dbReference type="PATRIC" id="fig|861299.3.peg.684"/>
<keyword evidence="4" id="KW-0808">Transferase</keyword>
<dbReference type="Gene3D" id="1.10.580.10">
    <property type="entry name" value="Citrate Synthase, domain 1"/>
    <property type="match status" value="2"/>
</dbReference>
<dbReference type="GO" id="GO:0005975">
    <property type="term" value="P:carbohydrate metabolic process"/>
    <property type="evidence" value="ECO:0007669"/>
    <property type="project" value="TreeGrafter"/>
</dbReference>
<dbReference type="Proteomes" id="UP000019151">
    <property type="component" value="Chromosome"/>
</dbReference>
<dbReference type="CDD" id="cd06102">
    <property type="entry name" value="citrate_synt_like_2"/>
    <property type="match status" value="1"/>
</dbReference>
<reference evidence="5 6" key="1">
    <citation type="journal article" date="2014" name="Genome Announc.">
        <title>Genome Sequence and Methylome of Soil Bacterium Gemmatirosa kalamazoonensis KBS708T, a Member of the Rarely Cultivated Gemmatimonadetes Phylum.</title>
        <authorList>
            <person name="Debruyn J.M."/>
            <person name="Radosevich M."/>
            <person name="Wommack K.E."/>
            <person name="Polson S.W."/>
            <person name="Hauser L.J."/>
            <person name="Fawaz M.N."/>
            <person name="Korlach J."/>
            <person name="Tsai Y.C."/>
        </authorList>
    </citation>
    <scope>NUCLEOTIDE SEQUENCE [LARGE SCALE GENOMIC DNA]</scope>
    <source>
        <strain evidence="5 6">KBS708</strain>
    </source>
</reference>
<dbReference type="GO" id="GO:0005829">
    <property type="term" value="C:cytosol"/>
    <property type="evidence" value="ECO:0007669"/>
    <property type="project" value="TreeGrafter"/>
</dbReference>
<dbReference type="GO" id="GO:0036440">
    <property type="term" value="F:citrate synthase activity"/>
    <property type="evidence" value="ECO:0007669"/>
    <property type="project" value="UniProtKB-EC"/>
</dbReference>
<dbReference type="SUPFAM" id="SSF48256">
    <property type="entry name" value="Citrate synthase"/>
    <property type="match status" value="1"/>
</dbReference>
<dbReference type="eggNOG" id="COG0372">
    <property type="taxonomic scope" value="Bacteria"/>
</dbReference>
<evidence type="ECO:0000256" key="1">
    <source>
        <dbReference type="ARBA" id="ARBA00004751"/>
    </source>
</evidence>
<protein>
    <recommendedName>
        <fullName evidence="3">citrate synthase (unknown stereospecificity)</fullName>
        <ecNumber evidence="3">2.3.3.16</ecNumber>
    </recommendedName>
</protein>
<proteinExistence type="inferred from homology"/>
<dbReference type="RefSeq" id="WP_025409754.1">
    <property type="nucleotide sequence ID" value="NZ_CP007128.1"/>
</dbReference>
<dbReference type="STRING" id="861299.J421_0672"/>
<dbReference type="Pfam" id="PF00285">
    <property type="entry name" value="Citrate_synt"/>
    <property type="match status" value="1"/>
</dbReference>
<evidence type="ECO:0000256" key="2">
    <source>
        <dbReference type="ARBA" id="ARBA00010566"/>
    </source>
</evidence>
<dbReference type="PANTHER" id="PTHR11739">
    <property type="entry name" value="CITRATE SYNTHASE"/>
    <property type="match status" value="1"/>
</dbReference>
<comment type="pathway">
    <text evidence="1">Carbohydrate metabolism; tricarboxylic acid cycle; isocitrate from oxaloacetate: step 1/2.</text>
</comment>
<evidence type="ECO:0000313" key="6">
    <source>
        <dbReference type="Proteomes" id="UP000019151"/>
    </source>
</evidence>
<sequence length="382" mass="39112">MTDTINIDAVVAAGWLERRAALARLGVRAQTLYAYVSRGRVAVRPDPVDPRRSLYSAADVDALAARRARGRRASVIAASAIAWGEPAVATSISTVRHGRPIYRGADAIALAEHATLEAVAALLWEADGPVRLSARTTATSPLAALAALADRAPPSTGRPVDALRGDAARAVAALVRALGAAGGAAPAHARLGRGWSLDDAGADAVRRALVVLADHELNASTFAARVAASTGASIAACLLAGLATLSGPRHGGAADAVAALVHHAARHGPVAALADARTRGALPGFGHPLYPDGDSRAAALLAHAPLDDALAELRDAAAARGERPNVDFALLALARAHGMPPDAPFRLFALGRSVGWAAHAMEQAATGQLIRPRARYEGPPLR</sequence>
<dbReference type="InParanoid" id="W0RAV6"/>
<dbReference type="PRINTS" id="PR00143">
    <property type="entry name" value="CITRTSNTHASE"/>
</dbReference>
<keyword evidence="6" id="KW-1185">Reference proteome</keyword>
<gene>
    <name evidence="5" type="ORF">J421_0672</name>
</gene>
<organism evidence="5 6">
    <name type="scientific">Gemmatirosa kalamazoonensis</name>
    <dbReference type="NCBI Taxonomy" id="861299"/>
    <lineage>
        <taxon>Bacteria</taxon>
        <taxon>Pseudomonadati</taxon>
        <taxon>Gemmatimonadota</taxon>
        <taxon>Gemmatimonadia</taxon>
        <taxon>Gemmatimonadales</taxon>
        <taxon>Gemmatimonadaceae</taxon>
        <taxon>Gemmatirosa</taxon>
    </lineage>
</organism>